<name>A0A8X8BKX1_POLSE</name>
<evidence type="ECO:0000313" key="12">
    <source>
        <dbReference type="Proteomes" id="UP000886611"/>
    </source>
</evidence>
<evidence type="ECO:0000256" key="6">
    <source>
        <dbReference type="ARBA" id="ARBA00022824"/>
    </source>
</evidence>
<gene>
    <name evidence="11" type="primary">Tmem214b</name>
    <name evidence="11" type="ORF">GTO96_0015983</name>
</gene>
<feature type="non-terminal residue" evidence="11">
    <location>
        <position position="1"/>
    </location>
</feature>
<dbReference type="GO" id="GO:0006915">
    <property type="term" value="P:apoptotic process"/>
    <property type="evidence" value="ECO:0007669"/>
    <property type="project" value="UniProtKB-KW"/>
</dbReference>
<keyword evidence="4" id="KW-0812">Transmembrane</keyword>
<keyword evidence="8" id="KW-0472">Membrane</keyword>
<keyword evidence="7" id="KW-1133">Transmembrane helix</keyword>
<evidence type="ECO:0000256" key="3">
    <source>
        <dbReference type="ARBA" id="ARBA00011720"/>
    </source>
</evidence>
<evidence type="ECO:0000256" key="5">
    <source>
        <dbReference type="ARBA" id="ARBA00022703"/>
    </source>
</evidence>
<evidence type="ECO:0000256" key="1">
    <source>
        <dbReference type="ARBA" id="ARBA00004477"/>
    </source>
</evidence>
<comment type="function">
    <text evidence="10">Critical mediator, in cooperation with CASP4, of endoplasmic reticulum-stress induced apoptosis. Required or the activation of CASP4 following endoplasmic reticulum stress.</text>
</comment>
<dbReference type="EMBL" id="JAATIS010007971">
    <property type="protein sequence ID" value="KAG2457936.1"/>
    <property type="molecule type" value="Genomic_DNA"/>
</dbReference>
<evidence type="ECO:0000256" key="8">
    <source>
        <dbReference type="ARBA" id="ARBA00023136"/>
    </source>
</evidence>
<dbReference type="InterPro" id="IPR019308">
    <property type="entry name" value="TMEM214"/>
</dbReference>
<dbReference type="PANTHER" id="PTHR13448">
    <property type="entry name" value="TRANSMEMBRANE PROTEIN 214"/>
    <property type="match status" value="1"/>
</dbReference>
<comment type="similarity">
    <text evidence="2">Belongs to the TMEM214 family.</text>
</comment>
<sequence>LICSLTECLTFDPQCFSVWRQLYTKHLSQSRFKILQETVQSFQVTNEEISLSTKSDHVKACAAVCTNLQLKMKRQRFNWSQPVAGSSVAQVLQQSGMMSFSQQAYNKISVYSNKGYSWLETNAPYYYSEMVKTFGPTLEMAWEKTIVTSAYITEMCAGQIAWIKENAPKLIELLSASIPECVVNFIEYLKVLLLFIHQNYLRPLMTYAVTLMDESWQTFVKSCNYSEVEESARVMGQQLKKKDGEMCAMLK</sequence>
<evidence type="ECO:0000313" key="11">
    <source>
        <dbReference type="EMBL" id="KAG2457936.1"/>
    </source>
</evidence>
<proteinExistence type="inferred from homology"/>
<evidence type="ECO:0000256" key="9">
    <source>
        <dbReference type="ARBA" id="ARBA00023180"/>
    </source>
</evidence>
<feature type="non-terminal residue" evidence="11">
    <location>
        <position position="251"/>
    </location>
</feature>
<reference evidence="11 12" key="1">
    <citation type="journal article" date="2021" name="Cell">
        <title>Tracing the genetic footprints of vertebrate landing in non-teleost ray-finned fishes.</title>
        <authorList>
            <person name="Bi X."/>
            <person name="Wang K."/>
            <person name="Yang L."/>
            <person name="Pan H."/>
            <person name="Jiang H."/>
            <person name="Wei Q."/>
            <person name="Fang M."/>
            <person name="Yu H."/>
            <person name="Zhu C."/>
            <person name="Cai Y."/>
            <person name="He Y."/>
            <person name="Gan X."/>
            <person name="Zeng H."/>
            <person name="Yu D."/>
            <person name="Zhu Y."/>
            <person name="Jiang H."/>
            <person name="Qiu Q."/>
            <person name="Yang H."/>
            <person name="Zhang Y.E."/>
            <person name="Wang W."/>
            <person name="Zhu M."/>
            <person name="He S."/>
            <person name="Zhang G."/>
        </authorList>
    </citation>
    <scope>NUCLEOTIDE SEQUENCE [LARGE SCALE GENOMIC DNA]</scope>
    <source>
        <strain evidence="11">Bchr_013</strain>
    </source>
</reference>
<keyword evidence="5" id="KW-0053">Apoptosis</keyword>
<dbReference type="AlphaFoldDB" id="A0A8X8BKX1"/>
<dbReference type="GO" id="GO:0005789">
    <property type="term" value="C:endoplasmic reticulum membrane"/>
    <property type="evidence" value="ECO:0007669"/>
    <property type="project" value="UniProtKB-SubCell"/>
</dbReference>
<keyword evidence="12" id="KW-1185">Reference proteome</keyword>
<protein>
    <submittedName>
        <fullName evidence="11">T214B protein</fullName>
    </submittedName>
</protein>
<evidence type="ECO:0000256" key="7">
    <source>
        <dbReference type="ARBA" id="ARBA00022989"/>
    </source>
</evidence>
<comment type="subunit">
    <text evidence="3">Constitutively interacts with CASP4; required for the localization of procaspase 4 to the ER.</text>
</comment>
<dbReference type="PANTHER" id="PTHR13448:SF0">
    <property type="entry name" value="TRANSMEMBRANE PROTEIN 214"/>
    <property type="match status" value="1"/>
</dbReference>
<accession>A0A8X8BKX1</accession>
<evidence type="ECO:0000256" key="4">
    <source>
        <dbReference type="ARBA" id="ARBA00022692"/>
    </source>
</evidence>
<organism evidence="11 12">
    <name type="scientific">Polypterus senegalus</name>
    <name type="common">Senegal bichir</name>
    <dbReference type="NCBI Taxonomy" id="55291"/>
    <lineage>
        <taxon>Eukaryota</taxon>
        <taxon>Metazoa</taxon>
        <taxon>Chordata</taxon>
        <taxon>Craniata</taxon>
        <taxon>Vertebrata</taxon>
        <taxon>Euteleostomi</taxon>
        <taxon>Actinopterygii</taxon>
        <taxon>Polypteriformes</taxon>
        <taxon>Polypteridae</taxon>
        <taxon>Polypterus</taxon>
    </lineage>
</organism>
<keyword evidence="9" id="KW-0325">Glycoprotein</keyword>
<dbReference type="Proteomes" id="UP000886611">
    <property type="component" value="Unassembled WGS sequence"/>
</dbReference>
<comment type="subcellular location">
    <subcellularLocation>
        <location evidence="1">Endoplasmic reticulum membrane</location>
        <topology evidence="1">Multi-pass membrane protein</topology>
    </subcellularLocation>
</comment>
<evidence type="ECO:0000256" key="10">
    <source>
        <dbReference type="ARBA" id="ARBA00024938"/>
    </source>
</evidence>
<comment type="caution">
    <text evidence="11">The sequence shown here is derived from an EMBL/GenBank/DDBJ whole genome shotgun (WGS) entry which is preliminary data.</text>
</comment>
<evidence type="ECO:0000256" key="2">
    <source>
        <dbReference type="ARBA" id="ARBA00007984"/>
    </source>
</evidence>
<dbReference type="Pfam" id="PF10151">
    <property type="entry name" value="TMEM214"/>
    <property type="match status" value="2"/>
</dbReference>
<keyword evidence="6" id="KW-0256">Endoplasmic reticulum</keyword>
<dbReference type="GO" id="GO:0005794">
    <property type="term" value="C:Golgi apparatus"/>
    <property type="evidence" value="ECO:0007669"/>
    <property type="project" value="TreeGrafter"/>
</dbReference>